<dbReference type="KEGG" id="crx:CRECT_2387"/>
<sequence length="120" mass="13433">MSDINLTQDQRDSYIEVITQILGVNAVNVTADNLDLEIITEVDNFIKEAQDCTKRIRIVTNLFKSLTDIRKLAFTVVKEIVKGIKNSYIWAPCYFVLKPKYVSIIGGLFAKKGGGTGVVY</sequence>
<proteinExistence type="predicted"/>
<protein>
    <submittedName>
        <fullName evidence="1">Uncharacterized protein</fullName>
    </submittedName>
</protein>
<organism evidence="1 2">
    <name type="scientific">Campylobacter rectus</name>
    <name type="common">Wolinella recta</name>
    <dbReference type="NCBI Taxonomy" id="203"/>
    <lineage>
        <taxon>Bacteria</taxon>
        <taxon>Pseudomonadati</taxon>
        <taxon>Campylobacterota</taxon>
        <taxon>Epsilonproteobacteria</taxon>
        <taxon>Campylobacterales</taxon>
        <taxon>Campylobacteraceae</taxon>
        <taxon>Campylobacter</taxon>
    </lineage>
</organism>
<evidence type="ECO:0000313" key="2">
    <source>
        <dbReference type="Proteomes" id="UP000502377"/>
    </source>
</evidence>
<dbReference type="AlphaFoldDB" id="A0A6G5QQR4"/>
<accession>A0A6G5QQR4</accession>
<name>A0A6G5QQR4_CAMRE</name>
<dbReference type="RefSeq" id="WP_039888829.1">
    <property type="nucleotide sequence ID" value="NZ_CP012543.1"/>
</dbReference>
<gene>
    <name evidence="1" type="ORF">CRECT_2387</name>
</gene>
<dbReference type="Proteomes" id="UP000502377">
    <property type="component" value="Chromosome"/>
</dbReference>
<evidence type="ECO:0000313" key="1">
    <source>
        <dbReference type="EMBL" id="QCD47969.1"/>
    </source>
</evidence>
<reference evidence="1 2" key="1">
    <citation type="submission" date="2016-07" db="EMBL/GenBank/DDBJ databases">
        <title>Comparative genomics of the Campylobacter concisus group.</title>
        <authorList>
            <person name="Miller W.G."/>
            <person name="Yee E."/>
            <person name="Chapman M.H."/>
            <person name="Huynh S."/>
            <person name="Bono J.L."/>
            <person name="On S.L.W."/>
            <person name="StLeger J."/>
            <person name="Foster G."/>
            <person name="Parker C.T."/>
        </authorList>
    </citation>
    <scope>NUCLEOTIDE SEQUENCE [LARGE SCALE GENOMIC DNA]</scope>
    <source>
        <strain evidence="1 2">ATCC 33238</strain>
    </source>
</reference>
<dbReference type="EMBL" id="CP012543">
    <property type="protein sequence ID" value="QCD47969.1"/>
    <property type="molecule type" value="Genomic_DNA"/>
</dbReference>